<dbReference type="Proteomes" id="UP001590951">
    <property type="component" value="Unassembled WGS sequence"/>
</dbReference>
<keyword evidence="2" id="KW-1185">Reference proteome</keyword>
<evidence type="ECO:0000313" key="2">
    <source>
        <dbReference type="Proteomes" id="UP001590951"/>
    </source>
</evidence>
<reference evidence="1 2" key="1">
    <citation type="submission" date="2024-09" db="EMBL/GenBank/DDBJ databases">
        <title>Rethinking Asexuality: The Enigmatic Case of Functional Sexual Genes in Lepraria (Stereocaulaceae).</title>
        <authorList>
            <person name="Doellman M."/>
            <person name="Sun Y."/>
            <person name="Barcenas-Pena A."/>
            <person name="Lumbsch H.T."/>
            <person name="Grewe F."/>
        </authorList>
    </citation>
    <scope>NUCLEOTIDE SEQUENCE [LARGE SCALE GENOMIC DNA]</scope>
    <source>
        <strain evidence="1 2">Grewe 0041</strain>
    </source>
</reference>
<evidence type="ECO:0000313" key="1">
    <source>
        <dbReference type="EMBL" id="KAL2056755.1"/>
    </source>
</evidence>
<protein>
    <submittedName>
        <fullName evidence="1">Uncharacterized protein</fullName>
    </submittedName>
</protein>
<proteinExistence type="predicted"/>
<sequence>MVDPHGPRLALGETDAERIVAENLERLHAATGQLEELQASQKILAQKFDEKLFEEFKGKRDKLILKHQLQRAGIVGGTLTPTVFTMGPGASRTALEAPF</sequence>
<organism evidence="1 2">
    <name type="scientific">Lepraria finkii</name>
    <dbReference type="NCBI Taxonomy" id="1340010"/>
    <lineage>
        <taxon>Eukaryota</taxon>
        <taxon>Fungi</taxon>
        <taxon>Dikarya</taxon>
        <taxon>Ascomycota</taxon>
        <taxon>Pezizomycotina</taxon>
        <taxon>Lecanoromycetes</taxon>
        <taxon>OSLEUM clade</taxon>
        <taxon>Lecanoromycetidae</taxon>
        <taxon>Lecanorales</taxon>
        <taxon>Lecanorineae</taxon>
        <taxon>Stereocaulaceae</taxon>
        <taxon>Lepraria</taxon>
    </lineage>
</organism>
<comment type="caution">
    <text evidence="1">The sequence shown here is derived from an EMBL/GenBank/DDBJ whole genome shotgun (WGS) entry which is preliminary data.</text>
</comment>
<gene>
    <name evidence="1" type="ORF">ABVK25_003150</name>
</gene>
<accession>A0ABR4BG88</accession>
<dbReference type="EMBL" id="JBHFEH010000007">
    <property type="protein sequence ID" value="KAL2056755.1"/>
    <property type="molecule type" value="Genomic_DNA"/>
</dbReference>
<name>A0ABR4BG88_9LECA</name>